<name>A0A1I3EUZ2_9FIRM</name>
<gene>
    <name evidence="5" type="ORF">SAMN05192551_105186</name>
</gene>
<dbReference type="InterPro" id="IPR001638">
    <property type="entry name" value="Solute-binding_3/MltF_N"/>
</dbReference>
<evidence type="ECO:0000313" key="5">
    <source>
        <dbReference type="EMBL" id="SFI02789.1"/>
    </source>
</evidence>
<dbReference type="Pfam" id="PF00990">
    <property type="entry name" value="GGDEF"/>
    <property type="match status" value="1"/>
</dbReference>
<dbReference type="AlphaFoldDB" id="A0A1I3EUZ2"/>
<sequence length="747" mass="85611">MNRKTWILIILLMLLAFQTIVVSAYIDVVNYYADEAYPPYSYQTAVGMDGFDVELIQRIFQDPNYHLVIRGENWPKVLAYMEEGKADVISSLTITEERKDTMLFTDPILQVSQGFFGTERIANFSMNRLQEYSIGVGEAYSDILLLEDELEIVEYVSFTDLEEAMHALMAGRIDLVFAEEDAFAHVLIQNRLQGYITTYEGDLFPRTYHYAVNKEKPELVRFINRRLGELKETGVYEAVHQKYLQKNSPHFYQEQKKRQISIMAIVGLLFVGLIISTRYFAIKNQMSELQASYEEIRAMEEELSDQVDQLQHYISVIEHMAHHDELTGLPNMRSVHEYLEEKIEAAGKTEELIAFVLMDLDDFKSVNDIHGHAAGDQLLIELGNRLSAQKREDSMVARMGGDEFILCISQLKSKEALQGYLDHLFEAIHQPVQMEDVSLYPYFTAGVALYPTDAADASSLFACADAAMHQAKKEGSRRYQFFYQEIKENVRKRVELEADIYKAIEEKEFGLEYQPQFEAVTGLIKGVEVLIRWNHPQKGVISPSEFIPVAEDSGQIVEIGRWVMEEASKKMHEWKSKGREPLNLSVNVSIRQMQHPSFLNDFKAYYELGFADINHLKLEVTESISMMDSGEVLSSLEELSRMGVRISLDDFGTGFSSMNHLKAMPVQEVKIDKSFVNNMENSGSKQAIVRSMIKLAHALDKTVVAEGVETKQQAELLCTYQCDMLQGYYYAKPMSWEAFVKRFYSCS</sequence>
<evidence type="ECO:0000256" key="2">
    <source>
        <dbReference type="SAM" id="Phobius"/>
    </source>
</evidence>
<dbReference type="PROSITE" id="PS50887">
    <property type="entry name" value="GGDEF"/>
    <property type="match status" value="1"/>
</dbReference>
<evidence type="ECO:0000259" key="4">
    <source>
        <dbReference type="PROSITE" id="PS50887"/>
    </source>
</evidence>
<dbReference type="InterPro" id="IPR000160">
    <property type="entry name" value="GGDEF_dom"/>
</dbReference>
<dbReference type="InterPro" id="IPR052155">
    <property type="entry name" value="Biofilm_reg_signaling"/>
</dbReference>
<protein>
    <submittedName>
        <fullName evidence="5">Diguanylate cyclase (GGDEF) domain-containing protein</fullName>
    </submittedName>
</protein>
<dbReference type="NCBIfam" id="TIGR00254">
    <property type="entry name" value="GGDEF"/>
    <property type="match status" value="1"/>
</dbReference>
<organism evidence="5 6">
    <name type="scientific">Tindallia magadiensis</name>
    <dbReference type="NCBI Taxonomy" id="69895"/>
    <lineage>
        <taxon>Bacteria</taxon>
        <taxon>Bacillati</taxon>
        <taxon>Bacillota</taxon>
        <taxon>Clostridia</taxon>
        <taxon>Peptostreptococcales</taxon>
        <taxon>Tindalliaceae</taxon>
        <taxon>Tindallia</taxon>
    </lineage>
</organism>
<dbReference type="SMART" id="SM00267">
    <property type="entry name" value="GGDEF"/>
    <property type="match status" value="1"/>
</dbReference>
<dbReference type="SUPFAM" id="SSF55073">
    <property type="entry name" value="Nucleotide cyclase"/>
    <property type="match status" value="1"/>
</dbReference>
<dbReference type="FunFam" id="3.20.20.450:FF:000001">
    <property type="entry name" value="Cyclic di-GMP phosphodiesterase yahA"/>
    <property type="match status" value="1"/>
</dbReference>
<keyword evidence="2" id="KW-0472">Membrane</keyword>
<dbReference type="Proteomes" id="UP000199287">
    <property type="component" value="Unassembled WGS sequence"/>
</dbReference>
<dbReference type="Pfam" id="PF00497">
    <property type="entry name" value="SBP_bac_3"/>
    <property type="match status" value="1"/>
</dbReference>
<keyword evidence="1" id="KW-0175">Coiled coil</keyword>
<dbReference type="SUPFAM" id="SSF141868">
    <property type="entry name" value="EAL domain-like"/>
    <property type="match status" value="1"/>
</dbReference>
<proteinExistence type="predicted"/>
<dbReference type="CDD" id="cd01948">
    <property type="entry name" value="EAL"/>
    <property type="match status" value="1"/>
</dbReference>
<dbReference type="Gene3D" id="3.40.190.10">
    <property type="entry name" value="Periplasmic binding protein-like II"/>
    <property type="match status" value="2"/>
</dbReference>
<keyword evidence="2" id="KW-1133">Transmembrane helix</keyword>
<dbReference type="SUPFAM" id="SSF53850">
    <property type="entry name" value="Periplasmic binding protein-like II"/>
    <property type="match status" value="1"/>
</dbReference>
<dbReference type="PANTHER" id="PTHR44757:SF2">
    <property type="entry name" value="BIOFILM ARCHITECTURE MAINTENANCE PROTEIN MBAA"/>
    <property type="match status" value="1"/>
</dbReference>
<feature type="transmembrane region" description="Helical" evidence="2">
    <location>
        <begin position="260"/>
        <end position="281"/>
    </location>
</feature>
<evidence type="ECO:0000256" key="1">
    <source>
        <dbReference type="SAM" id="Coils"/>
    </source>
</evidence>
<dbReference type="PROSITE" id="PS50883">
    <property type="entry name" value="EAL"/>
    <property type="match status" value="1"/>
</dbReference>
<dbReference type="STRING" id="69895.SAMN05192551_105186"/>
<dbReference type="InterPro" id="IPR001633">
    <property type="entry name" value="EAL_dom"/>
</dbReference>
<dbReference type="Gene3D" id="3.20.20.450">
    <property type="entry name" value="EAL domain"/>
    <property type="match status" value="1"/>
</dbReference>
<dbReference type="SMART" id="SM00052">
    <property type="entry name" value="EAL"/>
    <property type="match status" value="1"/>
</dbReference>
<feature type="domain" description="EAL" evidence="3">
    <location>
        <begin position="493"/>
        <end position="747"/>
    </location>
</feature>
<evidence type="ECO:0000259" key="3">
    <source>
        <dbReference type="PROSITE" id="PS50883"/>
    </source>
</evidence>
<dbReference type="InterPro" id="IPR029787">
    <property type="entry name" value="Nucleotide_cyclase"/>
</dbReference>
<feature type="domain" description="GGDEF" evidence="4">
    <location>
        <begin position="351"/>
        <end position="484"/>
    </location>
</feature>
<reference evidence="6" key="1">
    <citation type="submission" date="2016-10" db="EMBL/GenBank/DDBJ databases">
        <authorList>
            <person name="Varghese N."/>
            <person name="Submissions S."/>
        </authorList>
    </citation>
    <scope>NUCLEOTIDE SEQUENCE [LARGE SCALE GENOMIC DNA]</scope>
    <source>
        <strain evidence="6">Z-7934</strain>
    </source>
</reference>
<keyword evidence="6" id="KW-1185">Reference proteome</keyword>
<accession>A0A1I3EUZ2</accession>
<dbReference type="EMBL" id="FOQA01000005">
    <property type="protein sequence ID" value="SFI02789.1"/>
    <property type="molecule type" value="Genomic_DNA"/>
</dbReference>
<dbReference type="CDD" id="cd01949">
    <property type="entry name" value="GGDEF"/>
    <property type="match status" value="1"/>
</dbReference>
<feature type="coiled-coil region" evidence="1">
    <location>
        <begin position="282"/>
        <end position="309"/>
    </location>
</feature>
<dbReference type="InterPro" id="IPR043128">
    <property type="entry name" value="Rev_trsase/Diguanyl_cyclase"/>
</dbReference>
<dbReference type="SMART" id="SM00062">
    <property type="entry name" value="PBPb"/>
    <property type="match status" value="1"/>
</dbReference>
<dbReference type="OrthoDB" id="9762141at2"/>
<keyword evidence="2" id="KW-0812">Transmembrane</keyword>
<dbReference type="PANTHER" id="PTHR44757">
    <property type="entry name" value="DIGUANYLATE CYCLASE DGCP"/>
    <property type="match status" value="1"/>
</dbReference>
<dbReference type="Gene3D" id="3.30.70.270">
    <property type="match status" value="1"/>
</dbReference>
<dbReference type="RefSeq" id="WP_093372168.1">
    <property type="nucleotide sequence ID" value="NZ_FOQA01000005.1"/>
</dbReference>
<dbReference type="Pfam" id="PF00563">
    <property type="entry name" value="EAL"/>
    <property type="match status" value="1"/>
</dbReference>
<dbReference type="InterPro" id="IPR035919">
    <property type="entry name" value="EAL_sf"/>
</dbReference>
<evidence type="ECO:0000313" key="6">
    <source>
        <dbReference type="Proteomes" id="UP000199287"/>
    </source>
</evidence>